<sequence length="45" mass="4808">MIGCILKSQLKSSFLAATNSSFNSAADFAFKSSTNLLIFTVITAF</sequence>
<dbReference type="AlphaFoldDB" id="J9FPV4"/>
<gene>
    <name evidence="1" type="ORF">EVA_20307</name>
</gene>
<reference evidence="1" key="1">
    <citation type="journal article" date="2012" name="PLoS ONE">
        <title>Gene sets for utilization of primary and secondary nutrition supplies in the distal gut of endangered iberian lynx.</title>
        <authorList>
            <person name="Alcaide M."/>
            <person name="Messina E."/>
            <person name="Richter M."/>
            <person name="Bargiela R."/>
            <person name="Peplies J."/>
            <person name="Huws S.A."/>
            <person name="Newbold C.J."/>
            <person name="Golyshin P.N."/>
            <person name="Simon M.A."/>
            <person name="Lopez G."/>
            <person name="Yakimov M.M."/>
            <person name="Ferrer M."/>
        </authorList>
    </citation>
    <scope>NUCLEOTIDE SEQUENCE</scope>
</reference>
<name>J9FPV4_9ZZZZ</name>
<proteinExistence type="predicted"/>
<comment type="caution">
    <text evidence="1">The sequence shown here is derived from an EMBL/GenBank/DDBJ whole genome shotgun (WGS) entry which is preliminary data.</text>
</comment>
<protein>
    <submittedName>
        <fullName evidence="1">Uncharacterized protein</fullName>
    </submittedName>
</protein>
<evidence type="ECO:0000313" key="1">
    <source>
        <dbReference type="EMBL" id="EJW91587.1"/>
    </source>
</evidence>
<accession>J9FPV4</accession>
<dbReference type="EMBL" id="AMCI01008080">
    <property type="protein sequence ID" value="EJW91587.1"/>
    <property type="molecule type" value="Genomic_DNA"/>
</dbReference>
<organism evidence="1">
    <name type="scientific">gut metagenome</name>
    <dbReference type="NCBI Taxonomy" id="749906"/>
    <lineage>
        <taxon>unclassified sequences</taxon>
        <taxon>metagenomes</taxon>
        <taxon>organismal metagenomes</taxon>
    </lineage>
</organism>